<feature type="transmembrane region" description="Helical" evidence="1">
    <location>
        <begin position="195"/>
        <end position="215"/>
    </location>
</feature>
<protein>
    <submittedName>
        <fullName evidence="2">Uncharacterized protein</fullName>
    </submittedName>
</protein>
<keyword evidence="1" id="KW-0472">Membrane</keyword>
<dbReference type="EMBL" id="BAABCS010000004">
    <property type="protein sequence ID" value="GAA4042708.1"/>
    <property type="molecule type" value="Genomic_DNA"/>
</dbReference>
<proteinExistence type="predicted"/>
<evidence type="ECO:0000313" key="3">
    <source>
        <dbReference type="Proteomes" id="UP001500426"/>
    </source>
</evidence>
<reference evidence="3" key="1">
    <citation type="journal article" date="2019" name="Int. J. Syst. Evol. Microbiol.">
        <title>The Global Catalogue of Microorganisms (GCM) 10K type strain sequencing project: providing services to taxonomists for standard genome sequencing and annotation.</title>
        <authorList>
            <consortium name="The Broad Institute Genomics Platform"/>
            <consortium name="The Broad Institute Genome Sequencing Center for Infectious Disease"/>
            <person name="Wu L."/>
            <person name="Ma J."/>
        </authorList>
    </citation>
    <scope>NUCLEOTIDE SEQUENCE [LARGE SCALE GENOMIC DNA]</scope>
    <source>
        <strain evidence="3">JCM 17068</strain>
    </source>
</reference>
<dbReference type="Proteomes" id="UP001500426">
    <property type="component" value="Unassembled WGS sequence"/>
</dbReference>
<name>A0ABP7UGH2_9FLAO</name>
<accession>A0ABP7UGH2</accession>
<organism evidence="2 3">
    <name type="scientific">Flavobacterium chungnamense</name>
    <dbReference type="NCBI Taxonomy" id="706182"/>
    <lineage>
        <taxon>Bacteria</taxon>
        <taxon>Pseudomonadati</taxon>
        <taxon>Bacteroidota</taxon>
        <taxon>Flavobacteriia</taxon>
        <taxon>Flavobacteriales</taxon>
        <taxon>Flavobacteriaceae</taxon>
        <taxon>Flavobacterium</taxon>
    </lineage>
</organism>
<gene>
    <name evidence="2" type="ORF">GCM10022388_04500</name>
</gene>
<keyword evidence="3" id="KW-1185">Reference proteome</keyword>
<comment type="caution">
    <text evidence="2">The sequence shown here is derived from an EMBL/GenBank/DDBJ whole genome shotgun (WGS) entry which is preliminary data.</text>
</comment>
<dbReference type="RefSeq" id="WP_345090075.1">
    <property type="nucleotide sequence ID" value="NZ_BAABCS010000004.1"/>
</dbReference>
<feature type="transmembrane region" description="Helical" evidence="1">
    <location>
        <begin position="9"/>
        <end position="30"/>
    </location>
</feature>
<keyword evidence="1" id="KW-0812">Transmembrane</keyword>
<sequence length="227" mass="27541">MSFKKHRKIFYVPGMISLVVLPILFLWFLYFSNSFKEYSCIELGLADKKSYYEILNEFDFLNLRNYKIFVFNNTLEKEKNNLINFQKSLKIQNKFKDTINGIKLQLGKKMTYEVYIRILDILQSEKTPTYIEYQNYLWILNGNQRKEKANQREKEHIIVNCGTSFYTHLETLKIEAEEKEKEKNELLLSFYKKVWFLYLAYLGIIILNIFVLLKFNRNRKYNQKSYL</sequence>
<evidence type="ECO:0000313" key="2">
    <source>
        <dbReference type="EMBL" id="GAA4042708.1"/>
    </source>
</evidence>
<evidence type="ECO:0000256" key="1">
    <source>
        <dbReference type="SAM" id="Phobius"/>
    </source>
</evidence>
<keyword evidence="1" id="KW-1133">Transmembrane helix</keyword>